<evidence type="ECO:0000313" key="1">
    <source>
        <dbReference type="EMBL" id="ETN39031.1"/>
    </source>
</evidence>
<dbReference type="STRING" id="1220924.W2RR92"/>
<organism evidence="1 2">
    <name type="scientific">Cyphellophora europaea (strain CBS 101466)</name>
    <name type="common">Phialophora europaea</name>
    <dbReference type="NCBI Taxonomy" id="1220924"/>
    <lineage>
        <taxon>Eukaryota</taxon>
        <taxon>Fungi</taxon>
        <taxon>Dikarya</taxon>
        <taxon>Ascomycota</taxon>
        <taxon>Pezizomycotina</taxon>
        <taxon>Eurotiomycetes</taxon>
        <taxon>Chaetothyriomycetidae</taxon>
        <taxon>Chaetothyriales</taxon>
        <taxon>Cyphellophoraceae</taxon>
        <taxon>Cyphellophora</taxon>
    </lineage>
</organism>
<dbReference type="EMBL" id="KB822722">
    <property type="protein sequence ID" value="ETN39031.1"/>
    <property type="molecule type" value="Genomic_DNA"/>
</dbReference>
<dbReference type="HOGENOM" id="CLU_066898_1_0_1"/>
<dbReference type="Proteomes" id="UP000030752">
    <property type="component" value="Unassembled WGS sequence"/>
</dbReference>
<reference evidence="1 2" key="1">
    <citation type="submission" date="2013-03" db="EMBL/GenBank/DDBJ databases">
        <title>The Genome Sequence of Phialophora europaea CBS 101466.</title>
        <authorList>
            <consortium name="The Broad Institute Genomics Platform"/>
            <person name="Cuomo C."/>
            <person name="de Hoog S."/>
            <person name="Gorbushina A."/>
            <person name="Walker B."/>
            <person name="Young S.K."/>
            <person name="Zeng Q."/>
            <person name="Gargeya S."/>
            <person name="Fitzgerald M."/>
            <person name="Haas B."/>
            <person name="Abouelleil A."/>
            <person name="Allen A.W."/>
            <person name="Alvarado L."/>
            <person name="Arachchi H.M."/>
            <person name="Berlin A.M."/>
            <person name="Chapman S.B."/>
            <person name="Gainer-Dewar J."/>
            <person name="Goldberg J."/>
            <person name="Griggs A."/>
            <person name="Gujja S."/>
            <person name="Hansen M."/>
            <person name="Howarth C."/>
            <person name="Imamovic A."/>
            <person name="Ireland A."/>
            <person name="Larimer J."/>
            <person name="McCowan C."/>
            <person name="Murphy C."/>
            <person name="Pearson M."/>
            <person name="Poon T.W."/>
            <person name="Priest M."/>
            <person name="Roberts A."/>
            <person name="Saif S."/>
            <person name="Shea T."/>
            <person name="Sisk P."/>
            <person name="Sykes S."/>
            <person name="Wortman J."/>
            <person name="Nusbaum C."/>
            <person name="Birren B."/>
        </authorList>
    </citation>
    <scope>NUCLEOTIDE SEQUENCE [LARGE SCALE GENOMIC DNA]</scope>
    <source>
        <strain evidence="1 2">CBS 101466</strain>
    </source>
</reference>
<dbReference type="OrthoDB" id="3503208at2759"/>
<keyword evidence="2" id="KW-1185">Reference proteome</keyword>
<gene>
    <name evidence="1" type="ORF">HMPREF1541_07073</name>
</gene>
<dbReference type="AlphaFoldDB" id="W2RR92"/>
<dbReference type="Pfam" id="PF05988">
    <property type="entry name" value="DUF899"/>
    <property type="match status" value="1"/>
</dbReference>
<dbReference type="eggNOG" id="ENOG502S6FI">
    <property type="taxonomic scope" value="Eukaryota"/>
</dbReference>
<sequence>MSKTVVSADEYRRARSSLLSEEKAATRLLSSVAEKRRALPMVRLNDPSSFVFAGPSNRHFTLLDLFQGRRQLIIYFHMPFSPTGVGCGGCSFFSDHIPAGRVLSHLHSRDTTFAAAAPESVTAVDAFQKRMGWTFPFYSCLDTFTKADELGDDITWRPSPGAFRLSCFLREGDEVFHTYETTSRGVEVVLSTYALLDMTLLGRQESGEEAKSFRLHDEYTQEG</sequence>
<dbReference type="VEuPathDB" id="FungiDB:HMPREF1541_07073"/>
<proteinExistence type="predicted"/>
<protein>
    <recommendedName>
        <fullName evidence="3">Thioredoxin domain-containing protein</fullName>
    </recommendedName>
</protein>
<evidence type="ECO:0008006" key="3">
    <source>
        <dbReference type="Google" id="ProtNLM"/>
    </source>
</evidence>
<dbReference type="InParanoid" id="W2RR92"/>
<name>W2RR92_CYPE1</name>
<dbReference type="InterPro" id="IPR010296">
    <property type="entry name" value="DUF899_thioredox"/>
</dbReference>
<evidence type="ECO:0000313" key="2">
    <source>
        <dbReference type="Proteomes" id="UP000030752"/>
    </source>
</evidence>
<dbReference type="GeneID" id="19974412"/>
<dbReference type="RefSeq" id="XP_008719620.1">
    <property type="nucleotide sequence ID" value="XM_008721398.1"/>
</dbReference>
<accession>W2RR92</accession>